<dbReference type="CDD" id="cd11368">
    <property type="entry name" value="RNase_PH_RRP45"/>
    <property type="match status" value="1"/>
</dbReference>
<dbReference type="GO" id="GO:0006396">
    <property type="term" value="P:RNA processing"/>
    <property type="evidence" value="ECO:0007669"/>
    <property type="project" value="InterPro"/>
</dbReference>
<dbReference type="PANTHER" id="PTHR45875">
    <property type="entry name" value="METHYLTRANSFERASE N6AMT1"/>
    <property type="match status" value="1"/>
</dbReference>
<evidence type="ECO:0000256" key="2">
    <source>
        <dbReference type="ARBA" id="ARBA00006149"/>
    </source>
</evidence>
<feature type="region of interest" description="Disordered" evidence="19">
    <location>
        <begin position="614"/>
        <end position="694"/>
    </location>
</feature>
<dbReference type="InterPro" id="IPR002052">
    <property type="entry name" value="DNA_methylase_N6_adenine_CS"/>
</dbReference>
<evidence type="ECO:0000259" key="23">
    <source>
        <dbReference type="Pfam" id="PF05175"/>
    </source>
</evidence>
<dbReference type="InterPro" id="IPR020568">
    <property type="entry name" value="Ribosomal_Su5_D2-typ_SF"/>
</dbReference>
<dbReference type="SUPFAM" id="SSF54447">
    <property type="entry name" value="ssDNA-binding transcriptional regulator domain"/>
    <property type="match status" value="1"/>
</dbReference>
<evidence type="ECO:0000256" key="18">
    <source>
        <dbReference type="ARBA" id="ARBA00093667"/>
    </source>
</evidence>
<feature type="domain" description="Exoribonuclease phosphorolytic" evidence="22">
    <location>
        <begin position="528"/>
        <end position="584"/>
    </location>
</feature>
<evidence type="ECO:0000256" key="15">
    <source>
        <dbReference type="ARBA" id="ARBA00080992"/>
    </source>
</evidence>
<evidence type="ECO:0000313" key="24">
    <source>
        <dbReference type="EMBL" id="CAF0870783.1"/>
    </source>
</evidence>
<dbReference type="SUPFAM" id="SSF55666">
    <property type="entry name" value="Ribonuclease PH domain 2-like"/>
    <property type="match status" value="1"/>
</dbReference>
<evidence type="ECO:0000256" key="13">
    <source>
        <dbReference type="ARBA" id="ARBA00075330"/>
    </source>
</evidence>
<dbReference type="FunFam" id="3.40.50.150:FF:000077">
    <property type="entry name" value="HemK methyltransferase family member 2"/>
    <property type="match status" value="1"/>
</dbReference>
<feature type="region of interest" description="Disordered" evidence="19">
    <location>
        <begin position="221"/>
        <end position="287"/>
    </location>
</feature>
<dbReference type="PANTHER" id="PTHR45875:SF1">
    <property type="entry name" value="METHYLTRANSFERASE N6AMT1"/>
    <property type="match status" value="1"/>
</dbReference>
<dbReference type="GO" id="GO:0003677">
    <property type="term" value="F:DNA binding"/>
    <property type="evidence" value="ECO:0007669"/>
    <property type="project" value="InterPro"/>
</dbReference>
<dbReference type="InterPro" id="IPR015847">
    <property type="entry name" value="ExoRNase_PH_dom2"/>
</dbReference>
<evidence type="ECO:0000259" key="22">
    <source>
        <dbReference type="Pfam" id="PF03725"/>
    </source>
</evidence>
<keyword evidence="7" id="KW-0539">Nucleus</keyword>
<evidence type="ECO:0000256" key="4">
    <source>
        <dbReference type="ARBA" id="ARBA00022603"/>
    </source>
</evidence>
<feature type="domain" description="Methyltransferase small" evidence="23">
    <location>
        <begin position="22"/>
        <end position="181"/>
    </location>
</feature>
<dbReference type="OrthoDB" id="10264038at2759"/>
<dbReference type="InterPro" id="IPR029063">
    <property type="entry name" value="SAM-dependent_MTases_sf"/>
</dbReference>
<evidence type="ECO:0000256" key="12">
    <source>
        <dbReference type="ARBA" id="ARBA00062344"/>
    </source>
</evidence>
<evidence type="ECO:0000256" key="8">
    <source>
        <dbReference type="ARBA" id="ARBA00032660"/>
    </source>
</evidence>
<dbReference type="GO" id="GO:0000178">
    <property type="term" value="C:exosome (RNase complex)"/>
    <property type="evidence" value="ECO:0007669"/>
    <property type="project" value="InterPro"/>
</dbReference>
<evidence type="ECO:0000259" key="20">
    <source>
        <dbReference type="Pfam" id="PF01138"/>
    </source>
</evidence>
<dbReference type="GO" id="GO:0032259">
    <property type="term" value="P:methylation"/>
    <property type="evidence" value="ECO:0007669"/>
    <property type="project" value="UniProtKB-KW"/>
</dbReference>
<protein>
    <recommendedName>
        <fullName evidence="3">Exosome complex component RRP45</fullName>
    </recommendedName>
    <alternativeName>
        <fullName evidence="8">Exosome component 9</fullName>
    </alternativeName>
    <alternativeName>
        <fullName evidence="16">HemK methyltransferase family member 2</fullName>
    </alternativeName>
    <alternativeName>
        <fullName evidence="14">Lysine N-methyltransferase 9</fullName>
    </alternativeName>
    <alternativeName>
        <fullName evidence="13">Methylarsonite methyltransferase N6AMT1</fullName>
    </alternativeName>
    <alternativeName>
        <fullName evidence="17">Methyltransferase HEMK2</fullName>
    </alternativeName>
    <alternativeName>
        <fullName evidence="18">Methyltransferase N6AMT1</fullName>
    </alternativeName>
    <alternativeName>
        <fullName evidence="15">Protein N(5)-glutamine methyltransferase</fullName>
    </alternativeName>
</protein>
<dbReference type="GO" id="GO:0036009">
    <property type="term" value="F:protein-glutamine N-methyltransferase activity"/>
    <property type="evidence" value="ECO:0007669"/>
    <property type="project" value="UniProtKB-ARBA"/>
</dbReference>
<evidence type="ECO:0000256" key="17">
    <source>
        <dbReference type="ARBA" id="ARBA00093624"/>
    </source>
</evidence>
<comment type="catalytic activity">
    <reaction evidence="9">
        <text>L-lysyl-[histone] + S-adenosyl-L-methionine = N(6)-methyl-L-lysyl-[histone] + S-adenosyl-L-homocysteine + H(+)</text>
        <dbReference type="Rhea" id="RHEA:10024"/>
        <dbReference type="Rhea" id="RHEA-COMP:9845"/>
        <dbReference type="Rhea" id="RHEA-COMP:9846"/>
        <dbReference type="ChEBI" id="CHEBI:15378"/>
        <dbReference type="ChEBI" id="CHEBI:29969"/>
        <dbReference type="ChEBI" id="CHEBI:57856"/>
        <dbReference type="ChEBI" id="CHEBI:59789"/>
        <dbReference type="ChEBI" id="CHEBI:61929"/>
    </reaction>
    <physiologicalReaction direction="left-to-right" evidence="9">
        <dbReference type="Rhea" id="RHEA:10025"/>
    </physiologicalReaction>
</comment>
<dbReference type="Pfam" id="PF01138">
    <property type="entry name" value="RNase_PH"/>
    <property type="match status" value="1"/>
</dbReference>
<evidence type="ECO:0000256" key="9">
    <source>
        <dbReference type="ARBA" id="ARBA00048619"/>
    </source>
</evidence>
<sequence length="694" mass="79261">MFPTPSLLHFTRDDYSRIYEPDADSFLLLDALESKFKKIQERNPFIILEFGSGSGIATTFVAKHFCQSPSLFFAIDMNPHACYSTKRTFQHNHVDDKQCLNLVQCNLADPLIDRLTAKVDLLLFNPPYVPTETANVEEMIDRTFAGGEQGTEVIQRSIEQASRLLSPKGLFYMVALEENDFDMLSELSDQYGLNAEIVLKRRTLIERLLIDIYCTEQTMPKSKERLEDSDSEESKSSNNDNKSTSDEEPSKKSKGKKSNGENEPPAKRAKPNEEDTTVPSTTGPNGERLYEIGKLRFVSVSQFRGKPYVNIREYYDDNGIRKPGRKVWLMKEFICSTIERGVILKCIRDRKRLDCRTIDETRSVNIDFRSHPGYVSVTLGQTHVIAQASCRITKPKESRASEGNIRIHLDMSKIPLINLENWKHQEFVQELNGILEQNIRQSNCVDLESLCINAGELVWSIKIDLTVLNNCGNILDCANIATLCSLYHYRLPEVSVHGSDIRVYSSVERRPRPLRILHFPINVLFAFFIDGRFTLIDPHCDEERFMDGFVSISMNQHKEICGIHMGGKLGLKREQVEHCKKLAFHKVLELTDRIRQVVLDYYKKIEPITHSQPSIVRIDTEEDEEDDDSHTSDNEDVVLIKSDIPPSPIESNISLLQMPEINRLSITEDDSTGALINNDNSTSDNENEDEQDNQ</sequence>
<feature type="domain" description="Transcriptional coactivator p15 (PC4) C-terminal" evidence="21">
    <location>
        <begin position="291"/>
        <end position="326"/>
    </location>
</feature>
<dbReference type="Gene3D" id="3.30.230.70">
    <property type="entry name" value="GHMP Kinase, N-terminal domain"/>
    <property type="match status" value="1"/>
</dbReference>
<dbReference type="PROSITE" id="PS00092">
    <property type="entry name" value="N6_MTASE"/>
    <property type="match status" value="1"/>
</dbReference>
<comment type="caution">
    <text evidence="24">The sequence shown here is derived from an EMBL/GenBank/DDBJ whole genome shotgun (WGS) entry which is preliminary data.</text>
</comment>
<comment type="similarity">
    <text evidence="2">Belongs to the eukaryotic/archaeal PrmC-related family.</text>
</comment>
<dbReference type="InterPro" id="IPR027408">
    <property type="entry name" value="PNPase/RNase_PH_dom_sf"/>
</dbReference>
<dbReference type="Pfam" id="PF03725">
    <property type="entry name" value="RNase_PH_C"/>
    <property type="match status" value="1"/>
</dbReference>
<feature type="compositionally biased region" description="Acidic residues" evidence="19">
    <location>
        <begin position="685"/>
        <end position="694"/>
    </location>
</feature>
<dbReference type="InterPro" id="IPR033100">
    <property type="entry name" value="Rrp45"/>
</dbReference>
<evidence type="ECO:0000259" key="21">
    <source>
        <dbReference type="Pfam" id="PF02229"/>
    </source>
</evidence>
<dbReference type="GO" id="GO:0005634">
    <property type="term" value="C:nucleus"/>
    <property type="evidence" value="ECO:0007669"/>
    <property type="project" value="UniProtKB-SubCell"/>
</dbReference>
<comment type="subunit">
    <text evidence="12">Heterodimer; heterodimerization with TRMT112 is required for S-adenosyl-L-methionine-binding.</text>
</comment>
<evidence type="ECO:0000256" key="10">
    <source>
        <dbReference type="ARBA" id="ARBA00050903"/>
    </source>
</evidence>
<evidence type="ECO:0000256" key="16">
    <source>
        <dbReference type="ARBA" id="ARBA00083337"/>
    </source>
</evidence>
<feature type="compositionally biased region" description="Basic and acidic residues" evidence="19">
    <location>
        <begin position="258"/>
        <end position="273"/>
    </location>
</feature>
<name>A0A813XRL3_ADIRI</name>
<comment type="function">
    <text evidence="11">Methyltransferase that can methylate proteins and, to a lower extent, arsenic. Catalytic subunit of a heterodimer with TRMT112, which monomethylates 'Lys-12' of histone H4 (H4K12me1), a modification present at the promoters of numerous genes encoding cell cycle regulators. Catalytic subunit of a heterodimer with TRMT112, which catalyzes N5-methylation of Glu residue of proteins with a Gly-Gln-Xaa-Xaa-Xaa-Arg motif. Methylates ETF1 on 'Gln-185'; ETF1 needs to be complexed to ERF3 in its GTP-bound form to be efficiently methylated. May also play a role in the modulation of arsenic-induced toxicity by mediating the conversion of monomethylarsonous acid (3+) into the less toxic dimethylarsonic acid. It however only plays a limited role in arsenic metabolism compared with AS3MT.</text>
</comment>
<dbReference type="Pfam" id="PF05175">
    <property type="entry name" value="MTS"/>
    <property type="match status" value="1"/>
</dbReference>
<evidence type="ECO:0000256" key="7">
    <source>
        <dbReference type="ARBA" id="ARBA00023242"/>
    </source>
</evidence>
<dbReference type="GO" id="GO:0035657">
    <property type="term" value="C:eRF1 methyltransferase complex"/>
    <property type="evidence" value="ECO:0007669"/>
    <property type="project" value="TreeGrafter"/>
</dbReference>
<evidence type="ECO:0000256" key="14">
    <source>
        <dbReference type="ARBA" id="ARBA00076540"/>
    </source>
</evidence>
<dbReference type="GO" id="GO:0006355">
    <property type="term" value="P:regulation of DNA-templated transcription"/>
    <property type="evidence" value="ECO:0007669"/>
    <property type="project" value="InterPro"/>
</dbReference>
<evidence type="ECO:0000313" key="25">
    <source>
        <dbReference type="Proteomes" id="UP000663852"/>
    </source>
</evidence>
<proteinExistence type="inferred from homology"/>
<dbReference type="InterPro" id="IPR007848">
    <property type="entry name" value="Small_mtfrase_dom"/>
</dbReference>
<feature type="compositionally biased region" description="Basic and acidic residues" evidence="19">
    <location>
        <begin position="221"/>
        <end position="235"/>
    </location>
</feature>
<evidence type="ECO:0000256" key="11">
    <source>
        <dbReference type="ARBA" id="ARBA00053180"/>
    </source>
</evidence>
<organism evidence="24 25">
    <name type="scientific">Adineta ricciae</name>
    <name type="common">Rotifer</name>
    <dbReference type="NCBI Taxonomy" id="249248"/>
    <lineage>
        <taxon>Eukaryota</taxon>
        <taxon>Metazoa</taxon>
        <taxon>Spiralia</taxon>
        <taxon>Gnathifera</taxon>
        <taxon>Rotifera</taxon>
        <taxon>Eurotatoria</taxon>
        <taxon>Bdelloidea</taxon>
        <taxon>Adinetida</taxon>
        <taxon>Adinetidae</taxon>
        <taxon>Adineta</taxon>
    </lineage>
</organism>
<accession>A0A813XRL3</accession>
<evidence type="ECO:0000256" key="3">
    <source>
        <dbReference type="ARBA" id="ARBA00019572"/>
    </source>
</evidence>
<dbReference type="SUPFAM" id="SSF53335">
    <property type="entry name" value="S-adenosyl-L-methionine-dependent methyltransferases"/>
    <property type="match status" value="1"/>
</dbReference>
<dbReference type="InterPro" id="IPR052190">
    <property type="entry name" value="Euk-Arch_PrmC-MTase"/>
</dbReference>
<gene>
    <name evidence="24" type="ORF">EDS130_LOCUS8281</name>
</gene>
<dbReference type="Gene3D" id="3.40.50.150">
    <property type="entry name" value="Vaccinia Virus protein VP39"/>
    <property type="match status" value="1"/>
</dbReference>
<dbReference type="InterPro" id="IPR003173">
    <property type="entry name" value="PC4_C"/>
</dbReference>
<dbReference type="InterPro" id="IPR036345">
    <property type="entry name" value="ExoRNase_PH_dom2_sf"/>
</dbReference>
<keyword evidence="6" id="KW-0949">S-adenosyl-L-methionine</keyword>
<evidence type="ECO:0000256" key="1">
    <source>
        <dbReference type="ARBA" id="ARBA00004123"/>
    </source>
</evidence>
<evidence type="ECO:0000256" key="19">
    <source>
        <dbReference type="SAM" id="MobiDB-lite"/>
    </source>
</evidence>
<dbReference type="AlphaFoldDB" id="A0A813XRL3"/>
<keyword evidence="5" id="KW-0808">Transferase</keyword>
<dbReference type="SUPFAM" id="SSF54211">
    <property type="entry name" value="Ribosomal protein S5 domain 2-like"/>
    <property type="match status" value="1"/>
</dbReference>
<dbReference type="InterPro" id="IPR001247">
    <property type="entry name" value="ExoRNase_PH_dom1"/>
</dbReference>
<dbReference type="Pfam" id="PF02229">
    <property type="entry name" value="PC4"/>
    <property type="match status" value="1"/>
</dbReference>
<dbReference type="Gene3D" id="2.30.31.10">
    <property type="entry name" value="Transcriptional Coactivator Pc4, Chain A"/>
    <property type="match status" value="1"/>
</dbReference>
<dbReference type="Proteomes" id="UP000663852">
    <property type="component" value="Unassembled WGS sequence"/>
</dbReference>
<reference evidence="24" key="1">
    <citation type="submission" date="2021-02" db="EMBL/GenBank/DDBJ databases">
        <authorList>
            <person name="Nowell W R."/>
        </authorList>
    </citation>
    <scope>NUCLEOTIDE SEQUENCE</scope>
</reference>
<dbReference type="CDD" id="cd02440">
    <property type="entry name" value="AdoMet_MTases"/>
    <property type="match status" value="1"/>
</dbReference>
<evidence type="ECO:0000256" key="5">
    <source>
        <dbReference type="ARBA" id="ARBA00022679"/>
    </source>
</evidence>
<comment type="subcellular location">
    <subcellularLocation>
        <location evidence="1">Nucleus</location>
    </subcellularLocation>
</comment>
<dbReference type="InterPro" id="IPR009044">
    <property type="entry name" value="ssDNA-bd_transcriptional_reg"/>
</dbReference>
<feature type="domain" description="Exoribonuclease phosphorolytic" evidence="20">
    <location>
        <begin position="362"/>
        <end position="492"/>
    </location>
</feature>
<keyword evidence="4" id="KW-0489">Methyltransferase</keyword>
<evidence type="ECO:0000256" key="6">
    <source>
        <dbReference type="ARBA" id="ARBA00022691"/>
    </source>
</evidence>
<comment type="catalytic activity">
    <reaction evidence="10">
        <text>methylarsonous acid + S-adenosyl-L-methionine = dimethylarsinate + S-adenosyl-L-homocysteine + 2 H(+)</text>
        <dbReference type="Rhea" id="RHEA:11684"/>
        <dbReference type="ChEBI" id="CHEBI:15378"/>
        <dbReference type="ChEBI" id="CHEBI:16223"/>
        <dbReference type="ChEBI" id="CHEBI:17826"/>
        <dbReference type="ChEBI" id="CHEBI:57856"/>
        <dbReference type="ChEBI" id="CHEBI:59789"/>
    </reaction>
</comment>
<dbReference type="EMBL" id="CAJNOJ010000026">
    <property type="protein sequence ID" value="CAF0870783.1"/>
    <property type="molecule type" value="Genomic_DNA"/>
</dbReference>